<dbReference type="PANTHER" id="PTHR43806:SF7">
    <property type="entry name" value="MEMBRANE-BOUND TRANSCRIPTION FACTOR SITE-1 PROTEASE"/>
    <property type="match status" value="1"/>
</dbReference>
<evidence type="ECO:0000256" key="21">
    <source>
        <dbReference type="ARBA" id="ARBA00023180"/>
    </source>
</evidence>
<dbReference type="PROSITE" id="PS51892">
    <property type="entry name" value="SUBTILASE"/>
    <property type="match status" value="1"/>
</dbReference>
<feature type="signal peptide" evidence="29">
    <location>
        <begin position="1"/>
        <end position="24"/>
    </location>
</feature>
<feature type="compositionally biased region" description="Low complexity" evidence="28">
    <location>
        <begin position="35"/>
        <end position="47"/>
    </location>
</feature>
<evidence type="ECO:0000256" key="12">
    <source>
        <dbReference type="ARBA" id="ARBA00022824"/>
    </source>
</evidence>
<evidence type="ECO:0000256" key="9">
    <source>
        <dbReference type="ARBA" id="ARBA00022729"/>
    </source>
</evidence>
<evidence type="ECO:0000256" key="17">
    <source>
        <dbReference type="ARBA" id="ARBA00023098"/>
    </source>
</evidence>
<dbReference type="InterPro" id="IPR034185">
    <property type="entry name" value="Site-1_peptidase_cat_dom"/>
</dbReference>
<keyword evidence="6" id="KW-0597">Phosphoprotein</keyword>
<evidence type="ECO:0000256" key="6">
    <source>
        <dbReference type="ARBA" id="ARBA00022553"/>
    </source>
</evidence>
<evidence type="ECO:0000256" key="16">
    <source>
        <dbReference type="ARBA" id="ARBA00023034"/>
    </source>
</evidence>
<organism evidence="34">
    <name type="scientific">Nothobranchius kadleci</name>
    <name type="common">African annual killifish</name>
    <dbReference type="NCBI Taxonomy" id="1051664"/>
    <lineage>
        <taxon>Eukaryota</taxon>
        <taxon>Metazoa</taxon>
        <taxon>Chordata</taxon>
        <taxon>Craniata</taxon>
        <taxon>Vertebrata</taxon>
        <taxon>Euteleostomi</taxon>
        <taxon>Actinopterygii</taxon>
        <taxon>Neopterygii</taxon>
        <taxon>Teleostei</taxon>
        <taxon>Neoteleostei</taxon>
        <taxon>Acanthomorphata</taxon>
        <taxon>Ovalentaria</taxon>
        <taxon>Atherinomorphae</taxon>
        <taxon>Cyprinodontiformes</taxon>
        <taxon>Nothobranchiidae</taxon>
        <taxon>Nothobranchius</taxon>
    </lineage>
</organism>
<feature type="active site" description="Charge relay system" evidence="27">
    <location>
        <position position="266"/>
    </location>
</feature>
<evidence type="ECO:0000256" key="22">
    <source>
        <dbReference type="ARBA" id="ARBA00023221"/>
    </source>
</evidence>
<dbReference type="InterPro" id="IPR023828">
    <property type="entry name" value="Peptidase_S8_Ser-AS"/>
</dbReference>
<name>A0A1A8D519_NOTKA</name>
<keyword evidence="8" id="KW-0812">Transmembrane</keyword>
<protein>
    <recommendedName>
        <fullName evidence="25">Membrane-bound transcription factor site-1 protease</fullName>
        <ecNumber evidence="24">3.4.21.112</ecNumber>
    </recommendedName>
    <alternativeName>
        <fullName evidence="26">Endopeptidase S1P</fullName>
    </alternativeName>
</protein>
<comment type="catalytic activity">
    <reaction evidence="23">
        <text>Processes precursors containing basic and hydrophobic/aliphatic residues at P4 and P2, respectively, with a relatively relaxed acceptance of amino acids at P1 and P3.</text>
        <dbReference type="EC" id="3.4.21.112"/>
    </reaction>
</comment>
<feature type="domain" description="Peptidase S8/S53" evidence="30">
    <location>
        <begin position="226"/>
        <end position="481"/>
    </location>
</feature>
<dbReference type="GO" id="GO:0005789">
    <property type="term" value="C:endoplasmic reticulum membrane"/>
    <property type="evidence" value="ECO:0007669"/>
    <property type="project" value="UniProtKB-SubCell"/>
</dbReference>
<gene>
    <name evidence="34" type="primary">MBTPS1</name>
</gene>
<evidence type="ECO:0000259" key="30">
    <source>
        <dbReference type="Pfam" id="PF00082"/>
    </source>
</evidence>
<evidence type="ECO:0000256" key="13">
    <source>
        <dbReference type="ARBA" id="ARBA00022825"/>
    </source>
</evidence>
<evidence type="ECO:0000256" key="27">
    <source>
        <dbReference type="PROSITE-ProRule" id="PRU01240"/>
    </source>
</evidence>
<evidence type="ECO:0000256" key="7">
    <source>
        <dbReference type="ARBA" id="ARBA00022670"/>
    </source>
</evidence>
<comment type="cofactor">
    <cofactor evidence="1">
        <name>Ca(2+)</name>
        <dbReference type="ChEBI" id="CHEBI:29108"/>
    </cofactor>
</comment>
<evidence type="ECO:0000259" key="32">
    <source>
        <dbReference type="Pfam" id="PF23090"/>
    </source>
</evidence>
<dbReference type="GO" id="GO:0004252">
    <property type="term" value="F:serine-type endopeptidase activity"/>
    <property type="evidence" value="ECO:0007669"/>
    <property type="project" value="UniProtKB-UniRule"/>
</dbReference>
<feature type="chain" id="PRO_5008368196" description="Membrane-bound transcription factor site-1 protease" evidence="29">
    <location>
        <begin position="25"/>
        <end position="726"/>
    </location>
</feature>
<dbReference type="Pfam" id="PF23090">
    <property type="entry name" value="MBTPS1_4th"/>
    <property type="match status" value="1"/>
</dbReference>
<keyword evidence="18" id="KW-0472">Membrane</keyword>
<evidence type="ECO:0000256" key="24">
    <source>
        <dbReference type="ARBA" id="ARBA00066596"/>
    </source>
</evidence>
<feature type="active site" description="Charge relay system" evidence="27">
    <location>
        <position position="235"/>
    </location>
</feature>
<evidence type="ECO:0000256" key="5">
    <source>
        <dbReference type="ARBA" id="ARBA00022548"/>
    </source>
</evidence>
<dbReference type="GO" id="GO:0008203">
    <property type="term" value="P:cholesterol metabolic process"/>
    <property type="evidence" value="ECO:0007669"/>
    <property type="project" value="UniProtKB-KW"/>
</dbReference>
<evidence type="ECO:0000256" key="4">
    <source>
        <dbReference type="ARBA" id="ARBA00011073"/>
    </source>
</evidence>
<proteinExistence type="inferred from homology"/>
<keyword evidence="19" id="KW-0865">Zymogen</keyword>
<dbReference type="AlphaFoldDB" id="A0A1A8D519"/>
<keyword evidence="20" id="KW-1207">Sterol metabolism</keyword>
<dbReference type="Pfam" id="PF23001">
    <property type="entry name" value="MBTP1_N"/>
    <property type="match status" value="1"/>
</dbReference>
<dbReference type="InterPro" id="IPR055143">
    <property type="entry name" value="MBTP1_N"/>
</dbReference>
<evidence type="ECO:0000256" key="1">
    <source>
        <dbReference type="ARBA" id="ARBA00001913"/>
    </source>
</evidence>
<dbReference type="PANTHER" id="PTHR43806">
    <property type="entry name" value="PEPTIDASE S8"/>
    <property type="match status" value="1"/>
</dbReference>
<dbReference type="PROSITE" id="PS00138">
    <property type="entry name" value="SUBTILASE_SER"/>
    <property type="match status" value="1"/>
</dbReference>
<keyword evidence="22" id="KW-0753">Steroid metabolism</keyword>
<dbReference type="CDD" id="cd07479">
    <property type="entry name" value="Peptidases_S8_SKI-1_like"/>
    <property type="match status" value="1"/>
</dbReference>
<feature type="domain" description="Membrane-bound transcription factor site-1 protease-like N-terminal" evidence="31">
    <location>
        <begin position="62"/>
        <end position="143"/>
    </location>
</feature>
<keyword evidence="17" id="KW-0443">Lipid metabolism</keyword>
<dbReference type="Gene3D" id="3.40.50.200">
    <property type="entry name" value="Peptidase S8/S53 domain"/>
    <property type="match status" value="1"/>
</dbReference>
<evidence type="ECO:0000256" key="19">
    <source>
        <dbReference type="ARBA" id="ARBA00023145"/>
    </source>
</evidence>
<comment type="similarity">
    <text evidence="4 27">Belongs to the peptidase S8 family.</text>
</comment>
<dbReference type="InterPro" id="IPR050131">
    <property type="entry name" value="Peptidase_S8_subtilisin-like"/>
</dbReference>
<evidence type="ECO:0000256" key="28">
    <source>
        <dbReference type="SAM" id="MobiDB-lite"/>
    </source>
</evidence>
<accession>A0A1A8D519</accession>
<evidence type="ECO:0000256" key="23">
    <source>
        <dbReference type="ARBA" id="ARBA00050826"/>
    </source>
</evidence>
<evidence type="ECO:0000256" key="3">
    <source>
        <dbReference type="ARBA" id="ARBA00004194"/>
    </source>
</evidence>
<dbReference type="InterPro" id="IPR015500">
    <property type="entry name" value="Peptidase_S8_subtilisin-rel"/>
</dbReference>
<evidence type="ECO:0000256" key="20">
    <source>
        <dbReference type="ARBA" id="ARBA00023166"/>
    </source>
</evidence>
<keyword evidence="7 27" id="KW-0645">Protease</keyword>
<dbReference type="InterPro" id="IPR057032">
    <property type="entry name" value="MBTPS1_4th"/>
</dbReference>
<dbReference type="GO" id="GO:0006508">
    <property type="term" value="P:proteolysis"/>
    <property type="evidence" value="ECO:0007669"/>
    <property type="project" value="UniProtKB-KW"/>
</dbReference>
<reference evidence="34" key="1">
    <citation type="submission" date="2016-05" db="EMBL/GenBank/DDBJ databases">
        <authorList>
            <person name="Lavstsen T."/>
            <person name="Jespersen J.S."/>
        </authorList>
    </citation>
    <scope>NUCLEOTIDE SEQUENCE</scope>
    <source>
        <tissue evidence="34">Brain</tissue>
    </source>
</reference>
<keyword evidence="12" id="KW-0256">Endoplasmic reticulum</keyword>
<evidence type="ECO:0000256" key="10">
    <source>
        <dbReference type="ARBA" id="ARBA00022801"/>
    </source>
</evidence>
<dbReference type="InterPro" id="IPR022398">
    <property type="entry name" value="Peptidase_S8_His-AS"/>
</dbReference>
<dbReference type="PROSITE" id="PS00137">
    <property type="entry name" value="SUBTILASE_HIS"/>
    <property type="match status" value="1"/>
</dbReference>
<keyword evidence="15" id="KW-1133">Transmembrane helix</keyword>
<dbReference type="SUPFAM" id="SSF52743">
    <property type="entry name" value="Subtilisin-like"/>
    <property type="match status" value="1"/>
</dbReference>
<evidence type="ECO:0000256" key="15">
    <source>
        <dbReference type="ARBA" id="ARBA00022989"/>
    </source>
</evidence>
<evidence type="ECO:0000256" key="25">
    <source>
        <dbReference type="ARBA" id="ARBA00067283"/>
    </source>
</evidence>
<evidence type="ECO:0000256" key="14">
    <source>
        <dbReference type="ARBA" id="ARBA00022837"/>
    </source>
</evidence>
<dbReference type="GO" id="GO:0000139">
    <property type="term" value="C:Golgi membrane"/>
    <property type="evidence" value="ECO:0007669"/>
    <property type="project" value="UniProtKB-SubCell"/>
</dbReference>
<feature type="active site" description="Charge relay system" evidence="27">
    <location>
        <position position="431"/>
    </location>
</feature>
<keyword evidence="11" id="KW-0068">Autocatalytic cleavage</keyword>
<dbReference type="InterPro" id="IPR057060">
    <property type="entry name" value="MBTPS1_3rd"/>
</dbReference>
<evidence type="ECO:0000256" key="8">
    <source>
        <dbReference type="ARBA" id="ARBA00022692"/>
    </source>
</evidence>
<keyword evidence="14" id="KW-0106">Calcium</keyword>
<evidence type="ECO:0000256" key="26">
    <source>
        <dbReference type="ARBA" id="ARBA00081324"/>
    </source>
</evidence>
<keyword evidence="13 27" id="KW-0720">Serine protease</keyword>
<feature type="domain" description="MBTPS1 third" evidence="33">
    <location>
        <begin position="502"/>
        <end position="633"/>
    </location>
</feature>
<dbReference type="Pfam" id="PF23094">
    <property type="entry name" value="MBTPS1_3rd"/>
    <property type="match status" value="1"/>
</dbReference>
<dbReference type="InterPro" id="IPR036852">
    <property type="entry name" value="Peptidase_S8/S53_dom_sf"/>
</dbReference>
<dbReference type="EMBL" id="HADZ01022377">
    <property type="protein sequence ID" value="SBP86318.1"/>
    <property type="molecule type" value="Transcribed_RNA"/>
</dbReference>
<dbReference type="Pfam" id="PF00082">
    <property type="entry name" value="Peptidase_S8"/>
    <property type="match status" value="1"/>
</dbReference>
<reference evidence="34" key="2">
    <citation type="submission" date="2016-06" db="EMBL/GenBank/DDBJ databases">
        <title>The genome of a short-lived fish provides insights into sex chromosome evolution and the genetic control of aging.</title>
        <authorList>
            <person name="Reichwald K."/>
            <person name="Felder M."/>
            <person name="Petzold A."/>
            <person name="Koch P."/>
            <person name="Groth M."/>
            <person name="Platzer M."/>
        </authorList>
    </citation>
    <scope>NUCLEOTIDE SEQUENCE</scope>
    <source>
        <tissue evidence="34">Brain</tissue>
    </source>
</reference>
<feature type="region of interest" description="Disordered" evidence="28">
    <location>
        <begin position="26"/>
        <end position="47"/>
    </location>
</feature>
<dbReference type="PRINTS" id="PR00723">
    <property type="entry name" value="SUBTILISIN"/>
</dbReference>
<evidence type="ECO:0000256" key="2">
    <source>
        <dbReference type="ARBA" id="ARBA00004115"/>
    </source>
</evidence>
<dbReference type="EC" id="3.4.21.112" evidence="24"/>
<evidence type="ECO:0000256" key="18">
    <source>
        <dbReference type="ARBA" id="ARBA00023136"/>
    </source>
</evidence>
<keyword evidence="9 29" id="KW-0732">Signal</keyword>
<feature type="domain" description="MBTPS1 fourth" evidence="32">
    <location>
        <begin position="634"/>
        <end position="708"/>
    </location>
</feature>
<sequence>MFIFSVSVLLGLLAALLPAVGMRAEPGATPRSNQASSTEPPASTTESNCSQLTLKLEFSSEVVEHEYIVAFTGYFSAKARGLYIRSALRSSGDDELEWHILPRENPASDFPSDFELVHIRQASPSSLLTLEDHPYIKRVTPQRKVFRSLKYIPSPEPAAPCNTTQGNQKWQSWQSSRPFRRTSLSLGSGFWHATGRHSSRRLLRAIPRHVAQILQADVLWQMGHTGAGVKVAVFDTGLSEKHPHFKNVKERTNWTNEKTLDDGLGHGTFVAGVIASMRECQGFAPDSELHIFRVFTNNQVSYTSWFLDAFNYAILKKIDVLNLSIGGPDFMDHPFVDKVWELTANKVIMVSAIGNDGPLYGTLNNPADQMDVIGVGGIDFEDNIARFSSRGMTTWELPGGYGRVKPDIVTYGSGVRGSGLKEGCRSLSGTSVASPVVAGAVTLLASTVQNRELVNPASMKQALISSARRLPGVNMFEQGHGKLDLIRAYQILNSYRPQASLSPSYIDLTECPYMWPYCSQPIYYGGMPTIVNVTILNGMGVTGRIVDKPIWQPYLPQNGDHIDVAVSYSPVLWPWAGYLAVSISVAKKAASWEGVAQGHVMVTVASPAENDSDVSGELTSTVKLPIKVKIVPTPPRSKRVLWDQYHNLRYPPGYFPRDNLRMKNDPLDWNGDHIHTNFRDMYQHLRSMGYFVEVLGAPITCFDASQYGMDSETRDRCKFASLVRFL</sequence>
<dbReference type="InterPro" id="IPR000209">
    <property type="entry name" value="Peptidase_S8/S53_dom"/>
</dbReference>
<evidence type="ECO:0000259" key="33">
    <source>
        <dbReference type="Pfam" id="PF23094"/>
    </source>
</evidence>
<evidence type="ECO:0000256" key="11">
    <source>
        <dbReference type="ARBA" id="ARBA00022813"/>
    </source>
</evidence>
<evidence type="ECO:0000256" key="29">
    <source>
        <dbReference type="SAM" id="SignalP"/>
    </source>
</evidence>
<keyword evidence="21" id="KW-0325">Glycoprotein</keyword>
<evidence type="ECO:0000259" key="31">
    <source>
        <dbReference type="Pfam" id="PF23001"/>
    </source>
</evidence>
<keyword evidence="10 27" id="KW-0378">Hydrolase</keyword>
<keyword evidence="16" id="KW-0333">Golgi apparatus</keyword>
<comment type="subcellular location">
    <subcellularLocation>
        <location evidence="2">Endoplasmic reticulum membrane</location>
        <topology evidence="2">Single-pass type I membrane protein</topology>
    </subcellularLocation>
    <subcellularLocation>
        <location evidence="3">Golgi apparatus membrane</location>
        <topology evidence="3">Single-pass membrane protein</topology>
    </subcellularLocation>
</comment>
<evidence type="ECO:0000313" key="34">
    <source>
        <dbReference type="EMBL" id="SBP86318.1"/>
    </source>
</evidence>
<dbReference type="FunFam" id="3.40.50.200:FF:000008">
    <property type="entry name" value="Membrane-bound transcription factor site-1 protease preproprotein"/>
    <property type="match status" value="1"/>
</dbReference>
<keyword evidence="5" id="KW-0153">Cholesterol metabolism</keyword>